<keyword evidence="7" id="KW-0472">Membrane</keyword>
<dbReference type="CDD" id="cd08604">
    <property type="entry name" value="GDPD_SHV3_repeat_2"/>
    <property type="match status" value="1"/>
</dbReference>
<feature type="region of interest" description="Disordered" evidence="6">
    <location>
        <begin position="1009"/>
        <end position="1048"/>
    </location>
</feature>
<evidence type="ECO:0000256" key="8">
    <source>
        <dbReference type="SAM" id="SignalP"/>
    </source>
</evidence>
<evidence type="ECO:0000259" key="9">
    <source>
        <dbReference type="PROSITE" id="PS51704"/>
    </source>
</evidence>
<evidence type="ECO:0000256" key="1">
    <source>
        <dbReference type="ARBA" id="ARBA00012247"/>
    </source>
</evidence>
<evidence type="ECO:0000313" key="10">
    <source>
        <dbReference type="EMBL" id="KAF3519994.1"/>
    </source>
</evidence>
<evidence type="ECO:0000256" key="4">
    <source>
        <dbReference type="ARBA" id="ARBA00022801"/>
    </source>
</evidence>
<feature type="transmembrane region" description="Helical" evidence="7">
    <location>
        <begin position="456"/>
        <end position="480"/>
    </location>
</feature>
<dbReference type="CDD" id="cd08603">
    <property type="entry name" value="GDPD_SHV3_repeat_1"/>
    <property type="match status" value="1"/>
</dbReference>
<accession>A0ABQ7B1K4</accession>
<feature type="transmembrane region" description="Helical" evidence="7">
    <location>
        <begin position="492"/>
        <end position="515"/>
    </location>
</feature>
<evidence type="ECO:0000256" key="6">
    <source>
        <dbReference type="SAM" id="MobiDB-lite"/>
    </source>
</evidence>
<name>A0ABQ7B1K4_BRACR</name>
<keyword evidence="7" id="KW-1133">Transmembrane helix</keyword>
<dbReference type="EMBL" id="QGKV02001556">
    <property type="protein sequence ID" value="KAF3519994.1"/>
    <property type="molecule type" value="Genomic_DNA"/>
</dbReference>
<feature type="domain" description="GP-PDE" evidence="9">
    <location>
        <begin position="38"/>
        <end position="339"/>
    </location>
</feature>
<reference evidence="10 11" key="1">
    <citation type="journal article" date="2020" name="BMC Genomics">
        <title>Intraspecific diversification of the crop wild relative Brassica cretica Lam. using demographic model selection.</title>
        <authorList>
            <person name="Kioukis A."/>
            <person name="Michalopoulou V.A."/>
            <person name="Briers L."/>
            <person name="Pirintsos S."/>
            <person name="Studholme D.J."/>
            <person name="Pavlidis P."/>
            <person name="Sarris P.F."/>
        </authorList>
    </citation>
    <scope>NUCLEOTIDE SEQUENCE [LARGE SCALE GENOMIC DNA]</scope>
    <source>
        <strain evidence="11">cv. PFS-1207/04</strain>
    </source>
</reference>
<evidence type="ECO:0000256" key="5">
    <source>
        <dbReference type="ARBA" id="ARBA00047512"/>
    </source>
</evidence>
<evidence type="ECO:0000256" key="3">
    <source>
        <dbReference type="ARBA" id="ARBA00022798"/>
    </source>
</evidence>
<proteinExistence type="predicted"/>
<evidence type="ECO:0000313" key="11">
    <source>
        <dbReference type="Proteomes" id="UP000266723"/>
    </source>
</evidence>
<keyword evidence="2 8" id="KW-0732">Signal</keyword>
<dbReference type="Proteomes" id="UP000266723">
    <property type="component" value="Unassembled WGS sequence"/>
</dbReference>
<gene>
    <name evidence="10" type="ORF">DY000_02063036</name>
</gene>
<protein>
    <recommendedName>
        <fullName evidence="1">glycerophosphodiester phosphodiesterase</fullName>
        <ecNumber evidence="1">3.1.4.46</ecNumber>
    </recommendedName>
</protein>
<keyword evidence="7" id="KW-0812">Transmembrane</keyword>
<dbReference type="PANTHER" id="PTHR43620:SF26">
    <property type="entry name" value="GLYCEROPHOSPHODIESTER PHOSPHODIESTERASE"/>
    <property type="match status" value="1"/>
</dbReference>
<feature type="chain" id="PRO_5045041541" description="glycerophosphodiester phosphodiesterase" evidence="8">
    <location>
        <begin position="24"/>
        <end position="1066"/>
    </location>
</feature>
<feature type="domain" description="GP-PDE" evidence="9">
    <location>
        <begin position="665"/>
        <end position="970"/>
    </location>
</feature>
<evidence type="ECO:0000256" key="7">
    <source>
        <dbReference type="SAM" id="Phobius"/>
    </source>
</evidence>
<comment type="caution">
    <text evidence="10">The sequence shown here is derived from an EMBL/GenBank/DDBJ whole genome shotgun (WGS) entry which is preliminary data.</text>
</comment>
<dbReference type="InterPro" id="IPR017946">
    <property type="entry name" value="PLC-like_Pdiesterase_TIM-brl"/>
</dbReference>
<feature type="transmembrane region" description="Helical" evidence="7">
    <location>
        <begin position="611"/>
        <end position="637"/>
    </location>
</feature>
<feature type="signal peptide" evidence="8">
    <location>
        <begin position="1"/>
        <end position="23"/>
    </location>
</feature>
<dbReference type="PROSITE" id="PS51704">
    <property type="entry name" value="GP_PDE"/>
    <property type="match status" value="2"/>
</dbReference>
<feature type="transmembrane region" description="Helical" evidence="7">
    <location>
        <begin position="563"/>
        <end position="591"/>
    </location>
</feature>
<comment type="catalytic activity">
    <reaction evidence="5">
        <text>a sn-glycero-3-phosphodiester + H2O = an alcohol + sn-glycerol 3-phosphate + H(+)</text>
        <dbReference type="Rhea" id="RHEA:12969"/>
        <dbReference type="ChEBI" id="CHEBI:15377"/>
        <dbReference type="ChEBI" id="CHEBI:15378"/>
        <dbReference type="ChEBI" id="CHEBI:30879"/>
        <dbReference type="ChEBI" id="CHEBI:57597"/>
        <dbReference type="ChEBI" id="CHEBI:83408"/>
        <dbReference type="EC" id="3.1.4.46"/>
    </reaction>
</comment>
<feature type="compositionally biased region" description="Polar residues" evidence="6">
    <location>
        <begin position="1027"/>
        <end position="1048"/>
    </location>
</feature>
<dbReference type="SUPFAM" id="SSF51695">
    <property type="entry name" value="PLC-like phosphodiesterases"/>
    <property type="match status" value="2"/>
</dbReference>
<dbReference type="Pfam" id="PF03009">
    <property type="entry name" value="GDPD"/>
    <property type="match status" value="1"/>
</dbReference>
<keyword evidence="4" id="KW-0378">Hydrolase</keyword>
<dbReference type="EC" id="3.1.4.46" evidence="1"/>
<keyword evidence="3" id="KW-0319">Glycerol metabolism</keyword>
<feature type="transmembrane region" description="Helical" evidence="7">
    <location>
        <begin position="425"/>
        <end position="450"/>
    </location>
</feature>
<evidence type="ECO:0000256" key="2">
    <source>
        <dbReference type="ARBA" id="ARBA00022729"/>
    </source>
</evidence>
<sequence>MGASRVLLCCVVLIQLFAGQTDAQRSSSPWQTLSGDAPLVIARGGFSGLFPDSSFNAYSFAKQTSVAGAALWCDVQLTKDGAGICFPDLKLNNASTVEDVYPNRQKTYPVNGVSTQGWFTIDFSLGDLISNVKLNRGILSRTEKFNGVYAITTVEDVTTQIKPAIFWLNVQYDAFYAQQNLSMSSFLISASTTVSIDYISSPEVNFFKKIAGRFGRNGPSFVFQFLGKEDFEPTTNRTYGSILSNLTFVKTFASGILVPKSYILPLDDNQYLVLPPKSLVLDAHKAGLQVYVSGFVNDNDIAHDYSSDPVSEYLSFVDNGNFSVDGVLSDFPITASASIVCGASHHHRKNSSSALVLPRLLRLFRLMLKTAFPWVGSDFSHLSSLFASLVALPFTMLTTLGLDNVFVCVYAMWALKVCGVSLLKLWSLLSRALCFFTCMGALSVLVYFLSSLFASLVALPFTMLSTLGLDNVFVCVYAMWALKVCGVSLLKLWSLLSRALCFFTYVGALSVLVYFKAHQALLHLSRVLTLLRKTCSIVPQELERHNKPNVKFFVSTDYMLSSLFASLVALPFTMLSTLGLDNVFVCVYAMWALKVCEVSLLKLWSLLSRALCFFTYVGALSVLVYIVRFYLSIFLFFTCSRQDTLWYNESNYFEYLLMVHASVDFLVISKNGASGEYPGCTDMAYDKAIKDGADVIDCSVQMSSDGKPFCSSSIDLSDITNIAQTPFAQRSTHVPEISSNDGIYTFSLTWSEIQTLKPAISNPYRVYNMFRNPNEKNSGKFILLSEFLNLAKNSTSLSGVLISVEKVVYLREKQGIDVVKALLDTLTETGYSNGSTTKTKVMIQSTNSSVLVDFKKQSSKYETVYKVEEKIGDISDSAIEDIKKFANAVVIGKETVFPLYDDGFIIRQTNVVEKLHNSKLPVYVELFRNEFVSQPFDFFSDPTVEINSYVSGAGIDGTITEFPFTAARYKRNRCLGTKESLPPQYMAAVAPGFFLNLVNVIPPAQAPNPVFTDDDVTEPPLPPVTAKSPTSAPGTSFTNAQAPRPSGQTRLTLSLRLSVFASLLLL</sequence>
<dbReference type="InterPro" id="IPR030395">
    <property type="entry name" value="GP_PDE_dom"/>
</dbReference>
<dbReference type="Gene3D" id="3.20.20.190">
    <property type="entry name" value="Phosphatidylinositol (PI) phosphodiesterase"/>
    <property type="match status" value="2"/>
</dbReference>
<dbReference type="PANTHER" id="PTHR43620">
    <property type="entry name" value="GLYCEROPHOSPHORYL DIESTER PHOSPHODIESTERASE"/>
    <property type="match status" value="1"/>
</dbReference>
<keyword evidence="11" id="KW-1185">Reference proteome</keyword>
<feature type="transmembrane region" description="Helical" evidence="7">
    <location>
        <begin position="385"/>
        <end position="413"/>
    </location>
</feature>
<organism evidence="10 11">
    <name type="scientific">Brassica cretica</name>
    <name type="common">Mustard</name>
    <dbReference type="NCBI Taxonomy" id="69181"/>
    <lineage>
        <taxon>Eukaryota</taxon>
        <taxon>Viridiplantae</taxon>
        <taxon>Streptophyta</taxon>
        <taxon>Embryophyta</taxon>
        <taxon>Tracheophyta</taxon>
        <taxon>Spermatophyta</taxon>
        <taxon>Magnoliopsida</taxon>
        <taxon>eudicotyledons</taxon>
        <taxon>Gunneridae</taxon>
        <taxon>Pentapetalae</taxon>
        <taxon>rosids</taxon>
        <taxon>malvids</taxon>
        <taxon>Brassicales</taxon>
        <taxon>Brassicaceae</taxon>
        <taxon>Brassiceae</taxon>
        <taxon>Brassica</taxon>
    </lineage>
</organism>